<feature type="domain" description="FAD-dependent urate hydroxylase HpyO/Asp monooxygenase CreE-like FAD/NAD(P)-binding" evidence="1">
    <location>
        <begin position="6"/>
        <end position="155"/>
    </location>
</feature>
<dbReference type="InterPro" id="IPR052189">
    <property type="entry name" value="L-asp_N-monooxygenase_NS-form"/>
</dbReference>
<protein>
    <submittedName>
        <fullName evidence="2">FAD/NAD(P)-binding protein</fullName>
    </submittedName>
</protein>
<gene>
    <name evidence="2" type="ORF">RXV79_20620</name>
</gene>
<keyword evidence="3" id="KW-1185">Reference proteome</keyword>
<dbReference type="Pfam" id="PF13454">
    <property type="entry name" value="NAD_binding_9"/>
    <property type="match status" value="1"/>
</dbReference>
<evidence type="ECO:0000313" key="3">
    <source>
        <dbReference type="Proteomes" id="UP001303946"/>
    </source>
</evidence>
<dbReference type="InterPro" id="IPR036188">
    <property type="entry name" value="FAD/NAD-bd_sf"/>
</dbReference>
<dbReference type="Proteomes" id="UP001303946">
    <property type="component" value="Chromosome"/>
</dbReference>
<dbReference type="PANTHER" id="PTHR40254">
    <property type="entry name" value="BLR0577 PROTEIN"/>
    <property type="match status" value="1"/>
</dbReference>
<organism evidence="2 3">
    <name type="scientific">Piscinibacter gummiphilus</name>
    <dbReference type="NCBI Taxonomy" id="946333"/>
    <lineage>
        <taxon>Bacteria</taxon>
        <taxon>Pseudomonadati</taxon>
        <taxon>Pseudomonadota</taxon>
        <taxon>Betaproteobacteria</taxon>
        <taxon>Burkholderiales</taxon>
        <taxon>Sphaerotilaceae</taxon>
        <taxon>Piscinibacter</taxon>
    </lineage>
</organism>
<dbReference type="PANTHER" id="PTHR40254:SF1">
    <property type="entry name" value="BLR0577 PROTEIN"/>
    <property type="match status" value="1"/>
</dbReference>
<proteinExistence type="predicted"/>
<accession>A0ABZ0CQQ7</accession>
<dbReference type="Gene3D" id="3.50.50.60">
    <property type="entry name" value="FAD/NAD(P)-binding domain"/>
    <property type="match status" value="1"/>
</dbReference>
<evidence type="ECO:0000259" key="1">
    <source>
        <dbReference type="Pfam" id="PF13454"/>
    </source>
</evidence>
<dbReference type="InterPro" id="IPR038732">
    <property type="entry name" value="HpyO/CreE_NAD-binding"/>
</dbReference>
<reference evidence="2 3" key="1">
    <citation type="submission" date="2023-10" db="EMBL/GenBank/DDBJ databases">
        <title>Bacteria for the degradation of biodegradable plastic PBAT(Polybutylene adipate terephthalate).</title>
        <authorList>
            <person name="Weon H.-Y."/>
            <person name="Yeon J."/>
        </authorList>
    </citation>
    <scope>NUCLEOTIDE SEQUENCE [LARGE SCALE GENOMIC DNA]</scope>
    <source>
        <strain evidence="2 3">SBD 7-3</strain>
    </source>
</reference>
<dbReference type="SUPFAM" id="SSF51905">
    <property type="entry name" value="FAD/NAD(P)-binding domain"/>
    <property type="match status" value="1"/>
</dbReference>
<name>A0ABZ0CQQ7_9BURK</name>
<dbReference type="EMBL" id="CP136336">
    <property type="protein sequence ID" value="WOB07312.1"/>
    <property type="molecule type" value="Genomic_DNA"/>
</dbReference>
<evidence type="ECO:0000313" key="2">
    <source>
        <dbReference type="EMBL" id="WOB07312.1"/>
    </source>
</evidence>
<dbReference type="RefSeq" id="WP_316699983.1">
    <property type="nucleotide sequence ID" value="NZ_CP136336.1"/>
</dbReference>
<sequence length="466" mass="51116">MTRIIAIVGGGLSGTLTAVHLMRHAVEADLKVVLINRSGLLARGVAYGTRSADHVLNVPAARMSAFDDDEGHFLRYAQAQEPGVQGGTFVRRELYGDYLEWTLQQAHAQLAEPERFEHRCEHVESLELTDHGTVLHFGQGASLEADRTVLALGHFAPADPRLDDNTVLASTRYVRDPWRADALSRIGHDEPVLLLGTGLTMVDIALALEARGHTGPMIALSRRGLLPQPHRTGGAPPIGITLPDELLAGPPDLKRWLHMIRTQCDTLAGQGIDWRETLASLRNATPDLWQRLDQRQRAQFLRHVQAYWDVHRHRLAPTLNQRLQALLESGRLQVRAGRLQSLQTGQAGGLAAIYRPRGAHGAVSLRVAHVINCTGPSTDLKRAREPLMQSLLACGQATPDTLGLGLATGEHYALLDAKGRPSPVLRYLGPFLRAQYWECTAVPELRRHAKALAEVLCAERLGAVAH</sequence>